<organism evidence="2 3">
    <name type="scientific">Paraburkholderia edwinii</name>
    <dbReference type="NCBI Taxonomy" id="2861782"/>
    <lineage>
        <taxon>Bacteria</taxon>
        <taxon>Pseudomonadati</taxon>
        <taxon>Pseudomonadota</taxon>
        <taxon>Betaproteobacteria</taxon>
        <taxon>Burkholderiales</taxon>
        <taxon>Burkholderiaceae</taxon>
        <taxon>Paraburkholderia</taxon>
    </lineage>
</organism>
<dbReference type="EMBL" id="CP080095">
    <property type="protein sequence ID" value="QYD68002.1"/>
    <property type="molecule type" value="Genomic_DNA"/>
</dbReference>
<name>A0ABX8UI32_9BURK</name>
<dbReference type="RefSeq" id="WP_219797395.1">
    <property type="nucleotide sequence ID" value="NZ_CP080095.1"/>
</dbReference>
<keyword evidence="1" id="KW-0472">Membrane</keyword>
<keyword evidence="1" id="KW-1133">Transmembrane helix</keyword>
<sequence>MVKYVEAIGLIGAVVVYLVPSLEADAREHRHAFAITMINVFLGWTVIGWFAALRAARSPDGGARLAQIARSARIAIARGTIDKLVSHAQHCAPFRPRLAEARIVEVHCVNHHHHVKKSHRTLR</sequence>
<accession>A0ABX8UI32</accession>
<feature type="transmembrane region" description="Helical" evidence="1">
    <location>
        <begin position="34"/>
        <end position="56"/>
    </location>
</feature>
<proteinExistence type="predicted"/>
<dbReference type="Proteomes" id="UP000826462">
    <property type="component" value="Chromosome 1"/>
</dbReference>
<evidence type="ECO:0000313" key="3">
    <source>
        <dbReference type="Proteomes" id="UP000826462"/>
    </source>
</evidence>
<protein>
    <submittedName>
        <fullName evidence="2">Superinfection immunity protein</fullName>
    </submittedName>
</protein>
<gene>
    <name evidence="2" type="ORF">KZJ38_17170</name>
</gene>
<evidence type="ECO:0000256" key="1">
    <source>
        <dbReference type="SAM" id="Phobius"/>
    </source>
</evidence>
<keyword evidence="1" id="KW-0812">Transmembrane</keyword>
<reference evidence="2 3" key="1">
    <citation type="submission" date="2021-07" db="EMBL/GenBank/DDBJ databases">
        <title>Paraburkholderia edwinii protects Aspergillus sp. from phenazines by acting as a toxin sponge.</title>
        <authorList>
            <person name="Dahlstrom K.M."/>
            <person name="Newman D.K."/>
        </authorList>
    </citation>
    <scope>NUCLEOTIDE SEQUENCE [LARGE SCALE GENOMIC DNA]</scope>
    <source>
        <strain evidence="2 3">Pe01</strain>
    </source>
</reference>
<dbReference type="InterPro" id="IPR016410">
    <property type="entry name" value="Phage_imm"/>
</dbReference>
<dbReference type="Pfam" id="PF14373">
    <property type="entry name" value="Imm_superinfect"/>
    <property type="match status" value="1"/>
</dbReference>
<evidence type="ECO:0000313" key="2">
    <source>
        <dbReference type="EMBL" id="QYD68002.1"/>
    </source>
</evidence>
<keyword evidence="3" id="KW-1185">Reference proteome</keyword>